<protein>
    <submittedName>
        <fullName evidence="2">LysR substrate-binding domain-containing protein</fullName>
    </submittedName>
</protein>
<accession>A0AAW8NZX4</accession>
<name>A0AAW8NZX4_9HYPH</name>
<evidence type="ECO:0000313" key="3">
    <source>
        <dbReference type="Proteomes" id="UP001269402"/>
    </source>
</evidence>
<organism evidence="2 3">
    <name type="scientific">Rhizobium redzepovicii</name>
    <dbReference type="NCBI Taxonomy" id="2867518"/>
    <lineage>
        <taxon>Bacteria</taxon>
        <taxon>Pseudomonadati</taxon>
        <taxon>Pseudomonadota</taxon>
        <taxon>Alphaproteobacteria</taxon>
        <taxon>Hyphomicrobiales</taxon>
        <taxon>Rhizobiaceae</taxon>
        <taxon>Rhizobium/Agrobacterium group</taxon>
        <taxon>Rhizobium</taxon>
    </lineage>
</organism>
<keyword evidence="3" id="KW-1185">Reference proteome</keyword>
<reference evidence="3" key="1">
    <citation type="submission" date="2023-07" db="EMBL/GenBank/DDBJ databases">
        <title>Genomic characterization of faba bean (Vicia faba) microsymbionts in Mexican soils.</title>
        <authorList>
            <person name="Rivera Orduna F.N."/>
            <person name="Guevara-Luna J."/>
            <person name="Yan J."/>
            <person name="Arroyo-Herrera I."/>
            <person name="Li Y."/>
            <person name="Vasquez-Murrieta M.S."/>
            <person name="Wang E.T."/>
        </authorList>
    </citation>
    <scope>NUCLEOTIDE SEQUENCE [LARGE SCALE GENOMIC DNA]</scope>
    <source>
        <strain evidence="3">CH6</strain>
    </source>
</reference>
<dbReference type="Proteomes" id="UP001269402">
    <property type="component" value="Unassembled WGS sequence"/>
</dbReference>
<comment type="caution">
    <text evidence="2">The sequence shown here is derived from an EMBL/GenBank/DDBJ whole genome shotgun (WGS) entry which is preliminary data.</text>
</comment>
<evidence type="ECO:0000259" key="1">
    <source>
        <dbReference type="Pfam" id="PF03466"/>
    </source>
</evidence>
<dbReference type="SUPFAM" id="SSF53850">
    <property type="entry name" value="Periplasmic binding protein-like II"/>
    <property type="match status" value="1"/>
</dbReference>
<dbReference type="RefSeq" id="WP_310807530.1">
    <property type="nucleotide sequence ID" value="NZ_JAVLSH010000004.1"/>
</dbReference>
<dbReference type="Pfam" id="PF03466">
    <property type="entry name" value="LysR_substrate"/>
    <property type="match status" value="1"/>
</dbReference>
<gene>
    <name evidence="2" type="ORF">RJJ37_12390</name>
</gene>
<feature type="domain" description="LysR substrate-binding" evidence="1">
    <location>
        <begin position="3"/>
        <end position="65"/>
    </location>
</feature>
<evidence type="ECO:0000313" key="2">
    <source>
        <dbReference type="EMBL" id="MDR9760428.1"/>
    </source>
</evidence>
<proteinExistence type="predicted"/>
<dbReference type="Gene3D" id="3.40.190.10">
    <property type="entry name" value="Periplasmic binding protein-like II"/>
    <property type="match status" value="2"/>
</dbReference>
<dbReference type="AlphaFoldDB" id="A0AAW8NZX4"/>
<dbReference type="EMBL" id="JAVLSH010000004">
    <property type="protein sequence ID" value="MDR9760428.1"/>
    <property type="molecule type" value="Genomic_DNA"/>
</dbReference>
<dbReference type="InterPro" id="IPR005119">
    <property type="entry name" value="LysR_subst-bd"/>
</dbReference>
<sequence>MNFPTIDVRLDVSDRVIDLAQGEADIGIRCGLGAWKGVKSTFLMSEEIIAVCHNRLLEVDREVTAGWIVEQTLTARRIRAATFRHGRNG</sequence>